<reference evidence="2" key="1">
    <citation type="submission" date="2022-11" db="EMBL/GenBank/DDBJ databases">
        <title>Parathalassolutuus dongxingensis gen. nov., sp. nov., a novel member of family Oceanospirillaceae isolated from a coastal shrimp pond in Guangxi, China.</title>
        <authorList>
            <person name="Chen H."/>
        </authorList>
    </citation>
    <scope>NUCLEOTIDE SEQUENCE</scope>
    <source>
        <strain evidence="2">G-43</strain>
    </source>
</reference>
<name>A0A9X3EKN3_9GAMM</name>
<sequence>MRISYQNTTFSGSAPIRARKQRGSALLISLAILTLLTLGASVAMQRSSLQVKMTTNMQFKQQMFTAAYSSIESMMANLGSGDGATDALGTLITNEQNNVNAGAASGDTTIDIFSESSWTAPEHDDLKAVDSVSNLVSVDQLPSGKKYSLRDSAGNSAGTQAPYYFASQVIASNAGGNISSVQRQGFVVMGAAPQ</sequence>
<protein>
    <recommendedName>
        <fullName evidence="1">Type 4 fimbrial biogenesis protein PilX N-terminal domain-containing protein</fullName>
    </recommendedName>
</protein>
<proteinExistence type="predicted"/>
<organism evidence="2 3">
    <name type="scientific">Parathalassolituus penaei</name>
    <dbReference type="NCBI Taxonomy" id="2997323"/>
    <lineage>
        <taxon>Bacteria</taxon>
        <taxon>Pseudomonadati</taxon>
        <taxon>Pseudomonadota</taxon>
        <taxon>Gammaproteobacteria</taxon>
        <taxon>Oceanospirillales</taxon>
        <taxon>Oceanospirillaceae</taxon>
        <taxon>Parathalassolituus</taxon>
    </lineage>
</organism>
<feature type="domain" description="Type 4 fimbrial biogenesis protein PilX N-terminal" evidence="1">
    <location>
        <begin position="22"/>
        <end position="67"/>
    </location>
</feature>
<dbReference type="AlphaFoldDB" id="A0A9X3EKN3"/>
<dbReference type="Pfam" id="PF14341">
    <property type="entry name" value="PilX_N"/>
    <property type="match status" value="1"/>
</dbReference>
<dbReference type="RefSeq" id="WP_283172625.1">
    <property type="nucleotide sequence ID" value="NZ_JAPNOA010000016.1"/>
</dbReference>
<evidence type="ECO:0000313" key="2">
    <source>
        <dbReference type="EMBL" id="MCY0964408.1"/>
    </source>
</evidence>
<evidence type="ECO:0000259" key="1">
    <source>
        <dbReference type="Pfam" id="PF14341"/>
    </source>
</evidence>
<evidence type="ECO:0000313" key="3">
    <source>
        <dbReference type="Proteomes" id="UP001150830"/>
    </source>
</evidence>
<dbReference type="InterPro" id="IPR025746">
    <property type="entry name" value="PilX_N_dom"/>
</dbReference>
<keyword evidence="3" id="KW-1185">Reference proteome</keyword>
<comment type="caution">
    <text evidence="2">The sequence shown here is derived from an EMBL/GenBank/DDBJ whole genome shotgun (WGS) entry which is preliminary data.</text>
</comment>
<accession>A0A9X3EKN3</accession>
<gene>
    <name evidence="2" type="ORF">OUO13_04350</name>
</gene>
<dbReference type="Proteomes" id="UP001150830">
    <property type="component" value="Unassembled WGS sequence"/>
</dbReference>
<dbReference type="EMBL" id="JAPNOA010000016">
    <property type="protein sequence ID" value="MCY0964408.1"/>
    <property type="molecule type" value="Genomic_DNA"/>
</dbReference>